<dbReference type="STRING" id="2020962.A0A2N1JDM9"/>
<keyword evidence="4" id="KW-1185">Reference proteome</keyword>
<evidence type="ECO:0000256" key="1">
    <source>
        <dbReference type="ARBA" id="ARBA00022801"/>
    </source>
</evidence>
<evidence type="ECO:0000313" key="4">
    <source>
        <dbReference type="Proteomes" id="UP000232875"/>
    </source>
</evidence>
<dbReference type="InterPro" id="IPR000560">
    <property type="entry name" value="His_Pase_clade-2"/>
</dbReference>
<evidence type="ECO:0000313" key="3">
    <source>
        <dbReference type="EMBL" id="PKI84653.1"/>
    </source>
</evidence>
<gene>
    <name evidence="3" type="ORF">MVES_001779</name>
</gene>
<evidence type="ECO:0000256" key="2">
    <source>
        <dbReference type="SAM" id="SignalP"/>
    </source>
</evidence>
<feature type="signal peptide" evidence="2">
    <location>
        <begin position="1"/>
        <end position="18"/>
    </location>
</feature>
<evidence type="ECO:0008006" key="5">
    <source>
        <dbReference type="Google" id="ProtNLM"/>
    </source>
</evidence>
<sequence>MAAFLSLLPFVAAAVAFAQSPSATVSWNNVTGTANQAFPTDVGFLGTMGYGEQPYNAQNDKLNSSEFLQTYGIETRWKPKDADQDKANSDDIFRNLGTTSPYRAADDLFPETNQYRNLPDECVIKQVHVVHRHGARYPTSETSEGAPMFGEVIANATKDNKLGASGDLDFLKQWKYPIGAEVLVHQGAQELFDSGVKMFYDYGKLLDNKTDHKIVVRTTSQSRMLDSARYWTLGFFGWNAPQQVDIEVLTEYENQNNSLAPYEVCTNSNKDSFRIGDALAVQWREKYTADAVKRLQPMLKGVKLNAKLVYGMMSLCAYETVGVGYSNFCNLFTKKEYEGYEYDIDLQFQGDYGFMNPTGKAQGVSLANEVIDRMSQTEFDQAAGLENTTLNKNKTYFPVDQRLYVDFTHDDVIQSLLTAFNYSQVADYLPIDKPDPNRRYRSSRVTPFGARLVFEVMDCGKSGNATRYLRTKINEAVVPMDQDQGCSETKPNGLCKFNEFINHQKQNAIKDAKFQLVCFGKNGTDFTVTGPVTNGTV</sequence>
<dbReference type="InterPro" id="IPR033379">
    <property type="entry name" value="Acid_Pase_AS"/>
</dbReference>
<reference evidence="3 4" key="1">
    <citation type="submission" date="2017-10" db="EMBL/GenBank/DDBJ databases">
        <title>A novel species of cold-tolerant Malassezia isolated from bats.</title>
        <authorList>
            <person name="Lorch J.M."/>
            <person name="Palmer J.M."/>
            <person name="Vanderwolf K.J."/>
            <person name="Schmidt K.Z."/>
            <person name="Verant M.L."/>
            <person name="Weller T.J."/>
            <person name="Blehert D.S."/>
        </authorList>
    </citation>
    <scope>NUCLEOTIDE SEQUENCE [LARGE SCALE GENOMIC DNA]</scope>
    <source>
        <strain evidence="3 4">NWHC:44797-103</strain>
    </source>
</reference>
<dbReference type="SUPFAM" id="SSF53254">
    <property type="entry name" value="Phosphoglycerate mutase-like"/>
    <property type="match status" value="1"/>
</dbReference>
<keyword evidence="1" id="KW-0378">Hydrolase</keyword>
<keyword evidence="2" id="KW-0732">Signal</keyword>
<name>A0A2N1JDM9_9BASI</name>
<organism evidence="3 4">
    <name type="scientific">Malassezia vespertilionis</name>
    <dbReference type="NCBI Taxonomy" id="2020962"/>
    <lineage>
        <taxon>Eukaryota</taxon>
        <taxon>Fungi</taxon>
        <taxon>Dikarya</taxon>
        <taxon>Basidiomycota</taxon>
        <taxon>Ustilaginomycotina</taxon>
        <taxon>Malasseziomycetes</taxon>
        <taxon>Malasseziales</taxon>
        <taxon>Malasseziaceae</taxon>
        <taxon>Malassezia</taxon>
    </lineage>
</organism>
<dbReference type="PANTHER" id="PTHR20963:SF42">
    <property type="entry name" value="PHOSPHOGLYCERATE MUTASE-LIKE PROTEIN"/>
    <property type="match status" value="1"/>
</dbReference>
<protein>
    <recommendedName>
        <fullName evidence="5">Acid phosphatase</fullName>
    </recommendedName>
</protein>
<proteinExistence type="predicted"/>
<dbReference type="CDD" id="cd07061">
    <property type="entry name" value="HP_HAP_like"/>
    <property type="match status" value="1"/>
</dbReference>
<dbReference type="Gene3D" id="3.40.50.1240">
    <property type="entry name" value="Phosphoglycerate mutase-like"/>
    <property type="match status" value="1"/>
</dbReference>
<dbReference type="AlphaFoldDB" id="A0A2N1JDM9"/>
<dbReference type="PROSITE" id="PS00616">
    <property type="entry name" value="HIS_ACID_PHOSPHAT_1"/>
    <property type="match status" value="1"/>
</dbReference>
<dbReference type="InterPro" id="IPR029033">
    <property type="entry name" value="His_PPase_superfam"/>
</dbReference>
<accession>A0A2N1JDM9</accession>
<dbReference type="EMBL" id="KZ454989">
    <property type="protein sequence ID" value="PKI84653.1"/>
    <property type="molecule type" value="Genomic_DNA"/>
</dbReference>
<dbReference type="Proteomes" id="UP000232875">
    <property type="component" value="Unassembled WGS sequence"/>
</dbReference>
<dbReference type="OrthoDB" id="6509975at2759"/>
<dbReference type="GO" id="GO:0003993">
    <property type="term" value="F:acid phosphatase activity"/>
    <property type="evidence" value="ECO:0007669"/>
    <property type="project" value="TreeGrafter"/>
</dbReference>
<dbReference type="PANTHER" id="PTHR20963">
    <property type="entry name" value="MULTIPLE INOSITOL POLYPHOSPHATE PHOSPHATASE-RELATED"/>
    <property type="match status" value="1"/>
</dbReference>
<dbReference type="Pfam" id="PF00328">
    <property type="entry name" value="His_Phos_2"/>
    <property type="match status" value="1"/>
</dbReference>
<feature type="chain" id="PRO_5014631911" description="Acid phosphatase" evidence="2">
    <location>
        <begin position="19"/>
        <end position="537"/>
    </location>
</feature>